<dbReference type="Proteomes" id="UP000218824">
    <property type="component" value="Chromosome"/>
</dbReference>
<accession>A0AAU9AIS8</accession>
<evidence type="ECO:0000313" key="2">
    <source>
        <dbReference type="Proteomes" id="UP000218824"/>
    </source>
</evidence>
<organism evidence="1 2">
    <name type="scientific">Lysobacter enzymogenes</name>
    <dbReference type="NCBI Taxonomy" id="69"/>
    <lineage>
        <taxon>Bacteria</taxon>
        <taxon>Pseudomonadati</taxon>
        <taxon>Pseudomonadota</taxon>
        <taxon>Gammaproteobacteria</taxon>
        <taxon>Lysobacterales</taxon>
        <taxon>Lysobacteraceae</taxon>
        <taxon>Lysobacter</taxon>
    </lineage>
</organism>
<dbReference type="GeneID" id="83062729"/>
<dbReference type="EMBL" id="AP014940">
    <property type="protein sequence ID" value="BAV96323.1"/>
    <property type="molecule type" value="Genomic_DNA"/>
</dbReference>
<reference evidence="1 2" key="1">
    <citation type="journal article" date="2017" name="DNA Res.">
        <title>Complete genome sequence and expression profile of the commercial lytic enzyme producer Lysobacter enzymogenes M497-1.</title>
        <authorList>
            <person name="Takami H."/>
            <person name="Toyoda A."/>
            <person name="Uchiyama I."/>
            <person name="Itoh T."/>
            <person name="Takaki Y."/>
            <person name="Arai W."/>
            <person name="Nishi S."/>
            <person name="Kawai M."/>
            <person name="Shinya K."/>
            <person name="Ikeda H."/>
        </authorList>
    </citation>
    <scope>NUCLEOTIDE SEQUENCE [LARGE SCALE GENOMIC DNA]</scope>
    <source>
        <strain evidence="1 2">M497-1</strain>
    </source>
</reference>
<dbReference type="AlphaFoldDB" id="A0AAU9AIS8"/>
<dbReference type="KEGG" id="lem:LEN_0836"/>
<gene>
    <name evidence="1" type="ORF">LEN_0836</name>
</gene>
<name>A0AAU9AIS8_LYSEN</name>
<dbReference type="RefSeq" id="WP_096376765.1">
    <property type="nucleotide sequence ID" value="NZ_AP014940.1"/>
</dbReference>
<sequence>MAKPPPTRSLPARCLVEFEAGSDNALIAFAVGPDRAVYALHALGAYAPGRPPPAYRVRAWLDGQCLLDTRIDDEPHMLYALQPLGADLLLLSVPPGKPVGAANGKVYSREGRRLRELVLGHGIEHLQTTRKGAIWTAYFDEGVFGDDPVSAHGLAAWDASGESTYRFHPDLAGLDHICDCYALNVADDRETWAYYYTQFPLVLLRDRRIVRYWNVPIAGAHAFAVRREHALFTGGYEQRDTLTLLRLGENAHCDVLARFRPCDEDGEALSAHRFHGRADTLYFHAGGGIWAVGVDEALAASS</sequence>
<protein>
    <submittedName>
        <fullName evidence="1">Uncharacterized protein</fullName>
    </submittedName>
</protein>
<evidence type="ECO:0000313" key="1">
    <source>
        <dbReference type="EMBL" id="BAV96323.1"/>
    </source>
</evidence>
<proteinExistence type="predicted"/>